<comment type="catalytic activity">
    <reaction evidence="8">
        <text>guanosine(9) in tRNA + S-adenosyl-L-methionine = N(1)-methylguanosine(9) in tRNA + S-adenosyl-L-homocysteine + H(+)</text>
        <dbReference type="Rhea" id="RHEA:43156"/>
        <dbReference type="Rhea" id="RHEA-COMP:10367"/>
        <dbReference type="Rhea" id="RHEA-COMP:10368"/>
        <dbReference type="ChEBI" id="CHEBI:15378"/>
        <dbReference type="ChEBI" id="CHEBI:57856"/>
        <dbReference type="ChEBI" id="CHEBI:59789"/>
        <dbReference type="ChEBI" id="CHEBI:73542"/>
        <dbReference type="ChEBI" id="CHEBI:74269"/>
        <dbReference type="EC" id="2.1.1.221"/>
    </reaction>
</comment>
<dbReference type="GO" id="GO:0008168">
    <property type="term" value="F:methyltransferase activity"/>
    <property type="evidence" value="ECO:0007669"/>
    <property type="project" value="UniProtKB-KW"/>
</dbReference>
<dbReference type="AlphaFoldDB" id="A0A8I2YWD6"/>
<evidence type="ECO:0000313" key="12">
    <source>
        <dbReference type="Proteomes" id="UP000683000"/>
    </source>
</evidence>
<feature type="domain" description="SAM-dependent MTase TRM10-type" evidence="10">
    <location>
        <begin position="100"/>
        <end position="258"/>
    </location>
</feature>
<evidence type="ECO:0000256" key="4">
    <source>
        <dbReference type="ARBA" id="ARBA00022679"/>
    </source>
</evidence>
<gene>
    <name evidence="11" type="ORF">JVT61DRAFT_12837</name>
</gene>
<name>A0A8I2YWD6_9AGAM</name>
<evidence type="ECO:0000256" key="7">
    <source>
        <dbReference type="ARBA" id="ARBA00032166"/>
    </source>
</evidence>
<accession>A0A8I2YWD6</accession>
<reference evidence="11" key="1">
    <citation type="submission" date="2021-03" db="EMBL/GenBank/DDBJ databases">
        <title>Evolutionary innovations through gain and loss of genes in the ectomycorrhizal Boletales.</title>
        <authorList>
            <person name="Wu G."/>
            <person name="Miyauchi S."/>
            <person name="Morin E."/>
            <person name="Yang Z.-L."/>
            <person name="Xu J."/>
            <person name="Martin F.M."/>
        </authorList>
    </citation>
    <scope>NUCLEOTIDE SEQUENCE</scope>
    <source>
        <strain evidence="11">BR01</strain>
    </source>
</reference>
<dbReference type="GO" id="GO:0005634">
    <property type="term" value="C:nucleus"/>
    <property type="evidence" value="ECO:0007669"/>
    <property type="project" value="TreeGrafter"/>
</dbReference>
<dbReference type="InterPro" id="IPR028564">
    <property type="entry name" value="MT_TRM10-typ"/>
</dbReference>
<evidence type="ECO:0000259" key="10">
    <source>
        <dbReference type="PROSITE" id="PS51675"/>
    </source>
</evidence>
<dbReference type="GO" id="GO:0002939">
    <property type="term" value="P:tRNA N1-guanine methylation"/>
    <property type="evidence" value="ECO:0007669"/>
    <property type="project" value="TreeGrafter"/>
</dbReference>
<dbReference type="PANTHER" id="PTHR13563">
    <property type="entry name" value="TRNA (GUANINE-9-) METHYLTRANSFERASE"/>
    <property type="match status" value="1"/>
</dbReference>
<dbReference type="InterPro" id="IPR038459">
    <property type="entry name" value="MT_TRM10-typ_sf"/>
</dbReference>
<dbReference type="PANTHER" id="PTHR13563:SF13">
    <property type="entry name" value="TRNA METHYLTRANSFERASE 10 HOMOLOG A"/>
    <property type="match status" value="1"/>
</dbReference>
<keyword evidence="12" id="KW-1185">Reference proteome</keyword>
<evidence type="ECO:0000256" key="2">
    <source>
        <dbReference type="ARBA" id="ARBA00020451"/>
    </source>
</evidence>
<feature type="compositionally biased region" description="Basic and acidic residues" evidence="9">
    <location>
        <begin position="40"/>
        <end position="55"/>
    </location>
</feature>
<feature type="compositionally biased region" description="Basic residues" evidence="9">
    <location>
        <begin position="30"/>
        <end position="39"/>
    </location>
</feature>
<keyword evidence="4" id="KW-0808">Transferase</keyword>
<evidence type="ECO:0000256" key="5">
    <source>
        <dbReference type="ARBA" id="ARBA00022691"/>
    </source>
</evidence>
<organism evidence="11 12">
    <name type="scientific">Boletus reticuloceps</name>
    <dbReference type="NCBI Taxonomy" id="495285"/>
    <lineage>
        <taxon>Eukaryota</taxon>
        <taxon>Fungi</taxon>
        <taxon>Dikarya</taxon>
        <taxon>Basidiomycota</taxon>
        <taxon>Agaricomycotina</taxon>
        <taxon>Agaricomycetes</taxon>
        <taxon>Agaricomycetidae</taxon>
        <taxon>Boletales</taxon>
        <taxon>Boletineae</taxon>
        <taxon>Boletaceae</taxon>
        <taxon>Boletoideae</taxon>
        <taxon>Boletus</taxon>
    </lineage>
</organism>
<dbReference type="PROSITE" id="PS51675">
    <property type="entry name" value="SAM_MT_TRM10"/>
    <property type="match status" value="1"/>
</dbReference>
<feature type="region of interest" description="Disordered" evidence="9">
    <location>
        <begin position="195"/>
        <end position="214"/>
    </location>
</feature>
<sequence length="258" mass="29297">MDTHPLVNVASQPEPGHEAESSNPQGLSKKAQKRAAKAARLHELKLERRAREKEAKKQKRRERAQAIARGELDENTSRKRWKTSADGETVIFNARVVVDLGFDELMSDKVGVSLCSCLSSVRRLCQGQEINSLTSQLAYTYSANRHAAHAFSMLFFTSLNGRTKQRLDAINDAGYKRWTRTEWWEEGYDRLWAEPSQHPEPRSEQTHPQGSLTLPVQTKRENIVYLTADSSEELLELNEGETYIIGGLCDHNRYKVSA</sequence>
<evidence type="ECO:0000256" key="6">
    <source>
        <dbReference type="ARBA" id="ARBA00031792"/>
    </source>
</evidence>
<comment type="caution">
    <text evidence="11">The sequence shown here is derived from an EMBL/GenBank/DDBJ whole genome shotgun (WGS) entry which is preliminary data.</text>
</comment>
<proteinExistence type="predicted"/>
<protein>
    <recommendedName>
        <fullName evidence="2">tRNA (guanine(9)-N1)-methyltransferase</fullName>
        <ecNumber evidence="1">2.1.1.221</ecNumber>
    </recommendedName>
    <alternativeName>
        <fullName evidence="7">tRNA methyltransferase 10</fullName>
    </alternativeName>
    <alternativeName>
        <fullName evidence="6">tRNA(m1G9)-methyltransferase</fullName>
    </alternativeName>
</protein>
<evidence type="ECO:0000256" key="1">
    <source>
        <dbReference type="ARBA" id="ARBA00012797"/>
    </source>
</evidence>
<evidence type="ECO:0000256" key="8">
    <source>
        <dbReference type="ARBA" id="ARBA00048434"/>
    </source>
</evidence>
<evidence type="ECO:0000313" key="11">
    <source>
        <dbReference type="EMBL" id="KAG6378572.1"/>
    </source>
</evidence>
<dbReference type="Gene3D" id="3.40.1280.30">
    <property type="match status" value="1"/>
</dbReference>
<evidence type="ECO:0000256" key="3">
    <source>
        <dbReference type="ARBA" id="ARBA00022603"/>
    </source>
</evidence>
<feature type="region of interest" description="Disordered" evidence="9">
    <location>
        <begin position="1"/>
        <end position="80"/>
    </location>
</feature>
<keyword evidence="5" id="KW-0949">S-adenosyl-L-methionine</keyword>
<feature type="compositionally biased region" description="Basic and acidic residues" evidence="9">
    <location>
        <begin position="195"/>
        <end position="205"/>
    </location>
</feature>
<keyword evidence="3" id="KW-0489">Methyltransferase</keyword>
<dbReference type="CDD" id="cd18089">
    <property type="entry name" value="SPOUT_Trm10-like"/>
    <property type="match status" value="1"/>
</dbReference>
<dbReference type="Proteomes" id="UP000683000">
    <property type="component" value="Unassembled WGS sequence"/>
</dbReference>
<evidence type="ECO:0000256" key="9">
    <source>
        <dbReference type="SAM" id="MobiDB-lite"/>
    </source>
</evidence>
<dbReference type="InterPro" id="IPR007356">
    <property type="entry name" value="tRNA_m1G_MeTrfase_euk"/>
</dbReference>
<dbReference type="EMBL" id="JAGFBS010000006">
    <property type="protein sequence ID" value="KAG6378572.1"/>
    <property type="molecule type" value="Genomic_DNA"/>
</dbReference>
<dbReference type="EC" id="2.1.1.221" evidence="1"/>
<dbReference type="OrthoDB" id="278300at2759"/>
<dbReference type="GO" id="GO:0000049">
    <property type="term" value="F:tRNA binding"/>
    <property type="evidence" value="ECO:0007669"/>
    <property type="project" value="TreeGrafter"/>
</dbReference>